<dbReference type="PANTHER" id="PTHR10264:SF19">
    <property type="entry name" value="AT06885P-RELATED"/>
    <property type="match status" value="1"/>
</dbReference>
<dbReference type="Gene3D" id="3.30.479.30">
    <property type="entry name" value="Band 7 domain"/>
    <property type="match status" value="1"/>
</dbReference>
<dbReference type="InterPro" id="IPR009769">
    <property type="entry name" value="EDR2_C"/>
</dbReference>
<dbReference type="Pfam" id="PF01145">
    <property type="entry name" value="Band_7"/>
    <property type="match status" value="1"/>
</dbReference>
<dbReference type="InterPro" id="IPR036013">
    <property type="entry name" value="Band_7/SPFH_dom_sf"/>
</dbReference>
<organism evidence="4 5">
    <name type="scientific">Prorocentrum cordatum</name>
    <dbReference type="NCBI Taxonomy" id="2364126"/>
    <lineage>
        <taxon>Eukaryota</taxon>
        <taxon>Sar</taxon>
        <taxon>Alveolata</taxon>
        <taxon>Dinophyceae</taxon>
        <taxon>Prorocentrales</taxon>
        <taxon>Prorocentraceae</taxon>
        <taxon>Prorocentrum</taxon>
    </lineage>
</organism>
<feature type="region of interest" description="Disordered" evidence="2">
    <location>
        <begin position="510"/>
        <end position="542"/>
    </location>
</feature>
<sequence>MLPPGRHRFNIVSEKVAVVNMKSVCLDIPPQRMMSKDNMEMKPDAVCFYNVFDPQKAIFAVQDYADALNHLATVTMRTVASETSLAEMFSERPRINRRIAQLIGDASERWGIRVHSFHLRGIEVSERMQRALAARAEAGLEAQAVFVAACARGSAASILSEAAERMAGQPGALRLQCFDEALRAVAAQAGGPPSGALAQRPQRGGGRQSDEDLLSAQSDDELGYHSCSEDGASTAGSPSPAHRRFTEPAPALGPPLGVGAGIPGVRVGDFHARQAALPRGGHPHSWGALEASKFDVRSSTYLGDRKKCPSAPALMDLINVDFTLVGEDGPVWRVCDHPDMFPAHHVASGDGRFLLVLNWVFPPYQAVLAAAVDPAAPWLLGDDSPEGRCWKRFVEADETGRRDLFKMIGSIEQGPWLVKRALPKKPVLIGKRVRMDTRYEPGRHMEIVFDVSGGRAEQYACNVVCGSLKRIEMAFTVLIEAREEQQLPERMLMSGALRNCDPSLLLSPPPVGGAAPRDGSRTPVGVMVPQPPRPGVLRGPRRPTVGLRAVRSECKLGKHAIVATSNRLAIDLRDRFEPSCSVVKVIASTLASTKLQEL</sequence>
<accession>A0ABN9Y204</accession>
<proteinExistence type="inferred from homology"/>
<dbReference type="SUPFAM" id="SSF117892">
    <property type="entry name" value="Band 7/SPFH domain"/>
    <property type="match status" value="1"/>
</dbReference>
<evidence type="ECO:0000256" key="1">
    <source>
        <dbReference type="ARBA" id="ARBA00008164"/>
    </source>
</evidence>
<dbReference type="Gene3D" id="6.10.250.2090">
    <property type="match status" value="1"/>
</dbReference>
<evidence type="ECO:0000259" key="3">
    <source>
        <dbReference type="SMART" id="SM00244"/>
    </source>
</evidence>
<dbReference type="InterPro" id="IPR001107">
    <property type="entry name" value="Band_7"/>
</dbReference>
<dbReference type="InterPro" id="IPR043202">
    <property type="entry name" value="Band-7_stomatin-like"/>
</dbReference>
<gene>
    <name evidence="4" type="ORF">PCOR1329_LOCUS81772</name>
</gene>
<reference evidence="4" key="1">
    <citation type="submission" date="2023-10" db="EMBL/GenBank/DDBJ databases">
        <authorList>
            <person name="Chen Y."/>
            <person name="Shah S."/>
            <person name="Dougan E. K."/>
            <person name="Thang M."/>
            <person name="Chan C."/>
        </authorList>
    </citation>
    <scope>NUCLEOTIDE SEQUENCE [LARGE SCALE GENOMIC DNA]</scope>
</reference>
<dbReference type="PRINTS" id="PR00721">
    <property type="entry name" value="STOMATIN"/>
</dbReference>
<evidence type="ECO:0000313" key="4">
    <source>
        <dbReference type="EMBL" id="CAK0906478.1"/>
    </source>
</evidence>
<name>A0ABN9Y204_9DINO</name>
<comment type="similarity">
    <text evidence="1">Belongs to the band 7/mec-2 family.</text>
</comment>
<feature type="region of interest" description="Disordered" evidence="2">
    <location>
        <begin position="189"/>
        <end position="257"/>
    </location>
</feature>
<evidence type="ECO:0000313" key="5">
    <source>
        <dbReference type="Proteomes" id="UP001189429"/>
    </source>
</evidence>
<dbReference type="InterPro" id="IPR001972">
    <property type="entry name" value="Stomatin_HflK_fam"/>
</dbReference>
<dbReference type="EMBL" id="CAUYUJ010021695">
    <property type="protein sequence ID" value="CAK0906478.1"/>
    <property type="molecule type" value="Genomic_DNA"/>
</dbReference>
<dbReference type="SMART" id="SM00244">
    <property type="entry name" value="PHB"/>
    <property type="match status" value="1"/>
</dbReference>
<comment type="caution">
    <text evidence="4">The sequence shown here is derived from an EMBL/GenBank/DDBJ whole genome shotgun (WGS) entry which is preliminary data.</text>
</comment>
<dbReference type="Proteomes" id="UP001189429">
    <property type="component" value="Unassembled WGS sequence"/>
</dbReference>
<keyword evidence="5" id="KW-1185">Reference proteome</keyword>
<feature type="domain" description="Band 7" evidence="3">
    <location>
        <begin position="2"/>
        <end position="136"/>
    </location>
</feature>
<evidence type="ECO:0000256" key="2">
    <source>
        <dbReference type="SAM" id="MobiDB-lite"/>
    </source>
</evidence>
<protein>
    <recommendedName>
        <fullName evidence="3">Band 7 domain-containing protein</fullName>
    </recommendedName>
</protein>
<dbReference type="Pfam" id="PF07059">
    <property type="entry name" value="EDR2_C"/>
    <property type="match status" value="1"/>
</dbReference>
<dbReference type="PANTHER" id="PTHR10264">
    <property type="entry name" value="BAND 7 PROTEIN-RELATED"/>
    <property type="match status" value="1"/>
</dbReference>